<name>A0A0D0AV70_9AGAR</name>
<gene>
    <name evidence="4" type="ORF">GYMLUDRAFT_249569</name>
</gene>
<keyword evidence="1" id="KW-0677">Repeat</keyword>
<organism evidence="4 5">
    <name type="scientific">Collybiopsis luxurians FD-317 M1</name>
    <dbReference type="NCBI Taxonomy" id="944289"/>
    <lineage>
        <taxon>Eukaryota</taxon>
        <taxon>Fungi</taxon>
        <taxon>Dikarya</taxon>
        <taxon>Basidiomycota</taxon>
        <taxon>Agaricomycotina</taxon>
        <taxon>Agaricomycetes</taxon>
        <taxon>Agaricomycetidae</taxon>
        <taxon>Agaricales</taxon>
        <taxon>Marasmiineae</taxon>
        <taxon>Omphalotaceae</taxon>
        <taxon>Collybiopsis</taxon>
        <taxon>Collybiopsis luxurians</taxon>
    </lineage>
</organism>
<dbReference type="InterPro" id="IPR056884">
    <property type="entry name" value="NPHP3-like_N"/>
</dbReference>
<evidence type="ECO:0000313" key="4">
    <source>
        <dbReference type="EMBL" id="KIK54425.1"/>
    </source>
</evidence>
<accession>A0A0D0AV70</accession>
<dbReference type="HOGENOM" id="CLU_000288_6_10_1"/>
<dbReference type="OrthoDB" id="3040368at2759"/>
<feature type="domain" description="Nephrocystin 3-like N-terminal" evidence="3">
    <location>
        <begin position="104"/>
        <end position="216"/>
    </location>
</feature>
<dbReference type="Pfam" id="PF24883">
    <property type="entry name" value="NPHP3_N"/>
    <property type="match status" value="1"/>
</dbReference>
<dbReference type="PANTHER" id="PTHR10039">
    <property type="entry name" value="AMELOGENIN"/>
    <property type="match status" value="1"/>
</dbReference>
<proteinExistence type="predicted"/>
<dbReference type="EMBL" id="KN834816">
    <property type="protein sequence ID" value="KIK54425.1"/>
    <property type="molecule type" value="Genomic_DNA"/>
</dbReference>
<evidence type="ECO:0000259" key="3">
    <source>
        <dbReference type="Pfam" id="PF24883"/>
    </source>
</evidence>
<reference evidence="4 5" key="1">
    <citation type="submission" date="2014-04" db="EMBL/GenBank/DDBJ databases">
        <title>Evolutionary Origins and Diversification of the Mycorrhizal Mutualists.</title>
        <authorList>
            <consortium name="DOE Joint Genome Institute"/>
            <consortium name="Mycorrhizal Genomics Consortium"/>
            <person name="Kohler A."/>
            <person name="Kuo A."/>
            <person name="Nagy L.G."/>
            <person name="Floudas D."/>
            <person name="Copeland A."/>
            <person name="Barry K.W."/>
            <person name="Cichocki N."/>
            <person name="Veneault-Fourrey C."/>
            <person name="LaButti K."/>
            <person name="Lindquist E.A."/>
            <person name="Lipzen A."/>
            <person name="Lundell T."/>
            <person name="Morin E."/>
            <person name="Murat C."/>
            <person name="Riley R."/>
            <person name="Ohm R."/>
            <person name="Sun H."/>
            <person name="Tunlid A."/>
            <person name="Henrissat B."/>
            <person name="Grigoriev I.V."/>
            <person name="Hibbett D.S."/>
            <person name="Martin F."/>
        </authorList>
    </citation>
    <scope>NUCLEOTIDE SEQUENCE [LARGE SCALE GENOMIC DNA]</scope>
    <source>
        <strain evidence="4 5">FD-317 M1</strain>
    </source>
</reference>
<dbReference type="PANTHER" id="PTHR10039:SF14">
    <property type="entry name" value="NACHT DOMAIN-CONTAINING PROTEIN"/>
    <property type="match status" value="1"/>
</dbReference>
<dbReference type="AlphaFoldDB" id="A0A0D0AV70"/>
<protein>
    <recommendedName>
        <fullName evidence="3">Nephrocystin 3-like N-terminal domain-containing protein</fullName>
    </recommendedName>
</protein>
<evidence type="ECO:0000256" key="1">
    <source>
        <dbReference type="ARBA" id="ARBA00022737"/>
    </source>
</evidence>
<feature type="compositionally biased region" description="Polar residues" evidence="2">
    <location>
        <begin position="99"/>
        <end position="108"/>
    </location>
</feature>
<evidence type="ECO:0000313" key="5">
    <source>
        <dbReference type="Proteomes" id="UP000053593"/>
    </source>
</evidence>
<dbReference type="Proteomes" id="UP000053593">
    <property type="component" value="Unassembled WGS sequence"/>
</dbReference>
<evidence type="ECO:0000256" key="2">
    <source>
        <dbReference type="SAM" id="MobiDB-lite"/>
    </source>
</evidence>
<keyword evidence="5" id="KW-1185">Reference proteome</keyword>
<feature type="region of interest" description="Disordered" evidence="2">
    <location>
        <begin position="79"/>
        <end position="108"/>
    </location>
</feature>
<sequence>MFSKSHDFTIAGGVFHNAVGDLNISNVSIEDKQKGLLLLHRHTSTSAPYDAEARFPPPLCHPRTREGVLKDLHRWIQSSKRQDKVNSAGSTDRLERESLQSLRHPSRNNPRQLFTTVALQMVMAIPELRDTMDEAVVNNPLILTSSLENQFNILILQPWLNALRGQTPKSLTRTRILIIDGLDECADSQSQQRILLILASAMQAHTLPFHILVCSRPEPRIKEAFQDHNFNNICRWMSLDSTYEASQEIRVFLEDGFKRIFKRHSSSMEHVPRPWPTVVQIECLVQKASGQFIYPSTVLKYVDEDGVVPADRLNIILGIPTEYYSETDSPFSELDALYHQILSTVKHRSMLLQVLAAVIVFRDPAEAAPNPSHPRFNQFTALLESIPQGTIQATFSGVYSLFKDPSPVESGFEFCHASFPDFLFDRDRSLHFSIDKATGHDYLAQCCLGIMAKMKADTLYSLGSVYDYADRHWAYHCIRGSGSDKLRAKLDQLDAGSLIARQMRIYYGWTKHGVNSLLAVDLCTVLMQILRVKAQLQVHERFKLRLQARGTLTCFPY</sequence>